<sequence length="168" mass="19749">MTNIKSTYIKEYNTSEESHKEDIFVDQIILKNAQVLLYDKTQVYNNPQLQKLLQTVYSVNLTNKEHYLAFDKALKTYSVKYIKQNITSNLADQEMIMSKIKATQNEKNRLLMLLEEYIDDVVVSQNSYTIKLYKDSLWLLATKLSSTFNYPNPKIHHLFENVPKISKN</sequence>
<organism evidence="1 2">
    <name type="scientific">Cetraspora pellucida</name>
    <dbReference type="NCBI Taxonomy" id="1433469"/>
    <lineage>
        <taxon>Eukaryota</taxon>
        <taxon>Fungi</taxon>
        <taxon>Fungi incertae sedis</taxon>
        <taxon>Mucoromycota</taxon>
        <taxon>Glomeromycotina</taxon>
        <taxon>Glomeromycetes</taxon>
        <taxon>Diversisporales</taxon>
        <taxon>Gigasporaceae</taxon>
        <taxon>Cetraspora</taxon>
    </lineage>
</organism>
<name>A0A9N9I5Q8_9GLOM</name>
<gene>
    <name evidence="1" type="ORF">CPELLU_LOCUS12876</name>
</gene>
<dbReference type="OrthoDB" id="2383622at2759"/>
<comment type="caution">
    <text evidence="1">The sequence shown here is derived from an EMBL/GenBank/DDBJ whole genome shotgun (WGS) entry which is preliminary data.</text>
</comment>
<feature type="non-terminal residue" evidence="1">
    <location>
        <position position="1"/>
    </location>
</feature>
<dbReference type="AlphaFoldDB" id="A0A9N9I5Q8"/>
<evidence type="ECO:0000313" key="2">
    <source>
        <dbReference type="Proteomes" id="UP000789759"/>
    </source>
</evidence>
<accession>A0A9N9I5Q8</accession>
<dbReference type="EMBL" id="CAJVQA010012912">
    <property type="protein sequence ID" value="CAG8720536.1"/>
    <property type="molecule type" value="Genomic_DNA"/>
</dbReference>
<proteinExistence type="predicted"/>
<keyword evidence="2" id="KW-1185">Reference proteome</keyword>
<evidence type="ECO:0000313" key="1">
    <source>
        <dbReference type="EMBL" id="CAG8720536.1"/>
    </source>
</evidence>
<protein>
    <submittedName>
        <fullName evidence="1">9235_t:CDS:1</fullName>
    </submittedName>
</protein>
<reference evidence="1" key="1">
    <citation type="submission" date="2021-06" db="EMBL/GenBank/DDBJ databases">
        <authorList>
            <person name="Kallberg Y."/>
            <person name="Tangrot J."/>
            <person name="Rosling A."/>
        </authorList>
    </citation>
    <scope>NUCLEOTIDE SEQUENCE</scope>
    <source>
        <strain evidence="1">FL966</strain>
    </source>
</reference>
<dbReference type="Proteomes" id="UP000789759">
    <property type="component" value="Unassembled WGS sequence"/>
</dbReference>